<dbReference type="InterPro" id="IPR009057">
    <property type="entry name" value="Homeodomain-like_sf"/>
</dbReference>
<dbReference type="GO" id="GO:0003700">
    <property type="term" value="F:DNA-binding transcription factor activity"/>
    <property type="evidence" value="ECO:0007669"/>
    <property type="project" value="InterPro"/>
</dbReference>
<gene>
    <name evidence="7" type="ORF">SAMN05421670_3621</name>
</gene>
<dbReference type="CDD" id="cd17536">
    <property type="entry name" value="REC_YesN-like"/>
    <property type="match status" value="1"/>
</dbReference>
<evidence type="ECO:0000313" key="7">
    <source>
        <dbReference type="EMBL" id="SFQ72345.1"/>
    </source>
</evidence>
<feature type="modified residue" description="4-aspartylphosphate" evidence="4">
    <location>
        <position position="55"/>
    </location>
</feature>
<dbReference type="InterPro" id="IPR011006">
    <property type="entry name" value="CheY-like_superfamily"/>
</dbReference>
<dbReference type="GO" id="GO:0043565">
    <property type="term" value="F:sequence-specific DNA binding"/>
    <property type="evidence" value="ECO:0007669"/>
    <property type="project" value="InterPro"/>
</dbReference>
<evidence type="ECO:0000256" key="3">
    <source>
        <dbReference type="ARBA" id="ARBA00023163"/>
    </source>
</evidence>
<reference evidence="8" key="1">
    <citation type="submission" date="2016-10" db="EMBL/GenBank/DDBJ databases">
        <authorList>
            <person name="Varghese N."/>
            <person name="Submissions S."/>
        </authorList>
    </citation>
    <scope>NUCLEOTIDE SEQUENCE [LARGE SCALE GENOMIC DNA]</scope>
    <source>
        <strain evidence="8">DSM 11706</strain>
    </source>
</reference>
<dbReference type="PROSITE" id="PS01124">
    <property type="entry name" value="HTH_ARAC_FAMILY_2"/>
    <property type="match status" value="1"/>
</dbReference>
<keyword evidence="2" id="KW-0238">DNA-binding</keyword>
<dbReference type="AlphaFoldDB" id="A0A1I6AUE6"/>
<evidence type="ECO:0000259" key="5">
    <source>
        <dbReference type="PROSITE" id="PS01124"/>
    </source>
</evidence>
<evidence type="ECO:0000313" key="8">
    <source>
        <dbReference type="Proteomes" id="UP000198734"/>
    </source>
</evidence>
<keyword evidence="8" id="KW-1185">Reference proteome</keyword>
<dbReference type="RefSeq" id="WP_175496320.1">
    <property type="nucleotide sequence ID" value="NZ_FOXU01000009.1"/>
</dbReference>
<dbReference type="PROSITE" id="PS00041">
    <property type="entry name" value="HTH_ARAC_FAMILY_1"/>
    <property type="match status" value="1"/>
</dbReference>
<dbReference type="Pfam" id="PF00072">
    <property type="entry name" value="Response_reg"/>
    <property type="match status" value="1"/>
</dbReference>
<evidence type="ECO:0000256" key="4">
    <source>
        <dbReference type="PROSITE-ProRule" id="PRU00169"/>
    </source>
</evidence>
<dbReference type="SMART" id="SM00342">
    <property type="entry name" value="HTH_ARAC"/>
    <property type="match status" value="1"/>
</dbReference>
<evidence type="ECO:0000256" key="2">
    <source>
        <dbReference type="ARBA" id="ARBA00023125"/>
    </source>
</evidence>
<dbReference type="PANTHER" id="PTHR43280:SF2">
    <property type="entry name" value="HTH-TYPE TRANSCRIPTIONAL REGULATOR EXSA"/>
    <property type="match status" value="1"/>
</dbReference>
<feature type="domain" description="HTH araC/xylS-type" evidence="5">
    <location>
        <begin position="163"/>
        <end position="261"/>
    </location>
</feature>
<dbReference type="STRING" id="126156.SAMN05421670_3621"/>
<dbReference type="PROSITE" id="PS50110">
    <property type="entry name" value="RESPONSE_REGULATORY"/>
    <property type="match status" value="1"/>
</dbReference>
<keyword evidence="3" id="KW-0804">Transcription</keyword>
<organism evidence="7 8">
    <name type="scientific">Psychrobacillus psychrotolerans</name>
    <dbReference type="NCBI Taxonomy" id="126156"/>
    <lineage>
        <taxon>Bacteria</taxon>
        <taxon>Bacillati</taxon>
        <taxon>Bacillota</taxon>
        <taxon>Bacilli</taxon>
        <taxon>Bacillales</taxon>
        <taxon>Bacillaceae</taxon>
        <taxon>Psychrobacillus</taxon>
    </lineage>
</organism>
<keyword evidence="1" id="KW-0805">Transcription regulation</keyword>
<dbReference type="InterPro" id="IPR001789">
    <property type="entry name" value="Sig_transdc_resp-reg_receiver"/>
</dbReference>
<accession>A0A1I6AUE6</accession>
<keyword evidence="4" id="KW-0597">Phosphoprotein</keyword>
<name>A0A1I6AUE6_9BACI</name>
<dbReference type="InterPro" id="IPR018060">
    <property type="entry name" value="HTH_AraC"/>
</dbReference>
<evidence type="ECO:0000259" key="6">
    <source>
        <dbReference type="PROSITE" id="PS50110"/>
    </source>
</evidence>
<dbReference type="SUPFAM" id="SSF52172">
    <property type="entry name" value="CheY-like"/>
    <property type="match status" value="1"/>
</dbReference>
<dbReference type="SMART" id="SM00448">
    <property type="entry name" value="REC"/>
    <property type="match status" value="1"/>
</dbReference>
<dbReference type="SUPFAM" id="SSF46689">
    <property type="entry name" value="Homeodomain-like"/>
    <property type="match status" value="2"/>
</dbReference>
<dbReference type="Proteomes" id="UP000198734">
    <property type="component" value="Unassembled WGS sequence"/>
</dbReference>
<evidence type="ECO:0000256" key="1">
    <source>
        <dbReference type="ARBA" id="ARBA00023015"/>
    </source>
</evidence>
<dbReference type="InterPro" id="IPR018062">
    <property type="entry name" value="HTH_AraC-typ_CS"/>
</dbReference>
<sequence length="264" mass="31060">MYKLMIVEDEPVIRSGLKQYFDWKELGVETIVEAENGKDGVDTALIELPHLIITDIRMPVMDGLEMIGHLRPKLPDAIFIILTGHSEFEYAQKAIHYGGVHDYLLKPLQYDKSFSVIVECIEKIRKKQLEYLETIESTQNILDSSLILNRMETLSQEDLQLFKKIESYIKKHINQELTLNMVADHFFYNPSYLSRLFKTKLNMNYMTFVSEIRIRYALECLKESKYSINDVSLMCGYKSYKHFVKLFKSISQMTPTEYRKQLRI</sequence>
<protein>
    <submittedName>
        <fullName evidence="7">Two component transcriptional regulator, AraC family</fullName>
    </submittedName>
</protein>
<feature type="domain" description="Response regulatory" evidence="6">
    <location>
        <begin position="3"/>
        <end position="121"/>
    </location>
</feature>
<dbReference type="EMBL" id="FOXU01000009">
    <property type="protein sequence ID" value="SFQ72345.1"/>
    <property type="molecule type" value="Genomic_DNA"/>
</dbReference>
<proteinExistence type="predicted"/>
<dbReference type="Gene3D" id="1.10.10.60">
    <property type="entry name" value="Homeodomain-like"/>
    <property type="match status" value="2"/>
</dbReference>
<dbReference type="GO" id="GO:0000160">
    <property type="term" value="P:phosphorelay signal transduction system"/>
    <property type="evidence" value="ECO:0007669"/>
    <property type="project" value="InterPro"/>
</dbReference>
<dbReference type="Gene3D" id="3.40.50.2300">
    <property type="match status" value="1"/>
</dbReference>
<dbReference type="PANTHER" id="PTHR43280">
    <property type="entry name" value="ARAC-FAMILY TRANSCRIPTIONAL REGULATOR"/>
    <property type="match status" value="1"/>
</dbReference>
<dbReference type="Pfam" id="PF12833">
    <property type="entry name" value="HTH_18"/>
    <property type="match status" value="1"/>
</dbReference>